<proteinExistence type="predicted"/>
<evidence type="ECO:0000259" key="7">
    <source>
        <dbReference type="PROSITE" id="PS50109"/>
    </source>
</evidence>
<evidence type="ECO:0000313" key="8">
    <source>
        <dbReference type="EMBL" id="MDA5194819.1"/>
    </source>
</evidence>
<evidence type="ECO:0000256" key="4">
    <source>
        <dbReference type="ARBA" id="ARBA00022679"/>
    </source>
</evidence>
<evidence type="ECO:0000256" key="2">
    <source>
        <dbReference type="ARBA" id="ARBA00012438"/>
    </source>
</evidence>
<dbReference type="PROSITE" id="PS50109">
    <property type="entry name" value="HIS_KIN"/>
    <property type="match status" value="1"/>
</dbReference>
<gene>
    <name evidence="8" type="ORF">NYP16_12740</name>
</gene>
<dbReference type="InterPro" id="IPR029016">
    <property type="entry name" value="GAF-like_dom_sf"/>
</dbReference>
<dbReference type="InterPro" id="IPR005467">
    <property type="entry name" value="His_kinase_dom"/>
</dbReference>
<accession>A0A9X3TZU8</accession>
<reference evidence="8" key="1">
    <citation type="submission" date="2022-08" db="EMBL/GenBank/DDBJ databases">
        <authorList>
            <person name="Vandamme P."/>
            <person name="Hettiarachchi A."/>
            <person name="Peeters C."/>
            <person name="Cnockaert M."/>
            <person name="Carlier A."/>
        </authorList>
    </citation>
    <scope>NUCLEOTIDE SEQUENCE</scope>
    <source>
        <strain evidence="8">LMG 31809</strain>
    </source>
</reference>
<dbReference type="SMART" id="SM00387">
    <property type="entry name" value="HATPase_c"/>
    <property type="match status" value="1"/>
</dbReference>
<evidence type="ECO:0000256" key="6">
    <source>
        <dbReference type="ARBA" id="ARBA00023012"/>
    </source>
</evidence>
<keyword evidence="9" id="KW-1185">Reference proteome</keyword>
<dbReference type="Proteomes" id="UP001141619">
    <property type="component" value="Unassembled WGS sequence"/>
</dbReference>
<dbReference type="InterPro" id="IPR003661">
    <property type="entry name" value="HisK_dim/P_dom"/>
</dbReference>
<dbReference type="InterPro" id="IPR036890">
    <property type="entry name" value="HATPase_C_sf"/>
</dbReference>
<dbReference type="InterPro" id="IPR003594">
    <property type="entry name" value="HATPase_dom"/>
</dbReference>
<keyword evidence="6" id="KW-0902">Two-component regulatory system</keyword>
<dbReference type="Pfam" id="PF01590">
    <property type="entry name" value="GAF"/>
    <property type="match status" value="1"/>
</dbReference>
<dbReference type="Pfam" id="PF02518">
    <property type="entry name" value="HATPase_c"/>
    <property type="match status" value="1"/>
</dbReference>
<dbReference type="InterPro" id="IPR003018">
    <property type="entry name" value="GAF"/>
</dbReference>
<keyword evidence="5 8" id="KW-0418">Kinase</keyword>
<dbReference type="PRINTS" id="PR00344">
    <property type="entry name" value="BCTRLSENSOR"/>
</dbReference>
<dbReference type="InterPro" id="IPR036097">
    <property type="entry name" value="HisK_dim/P_sf"/>
</dbReference>
<dbReference type="PANTHER" id="PTHR43711:SF1">
    <property type="entry name" value="HISTIDINE KINASE 1"/>
    <property type="match status" value="1"/>
</dbReference>
<dbReference type="PANTHER" id="PTHR43711">
    <property type="entry name" value="TWO-COMPONENT HISTIDINE KINASE"/>
    <property type="match status" value="1"/>
</dbReference>
<dbReference type="EC" id="2.7.13.3" evidence="2"/>
<feature type="domain" description="Histidine kinase" evidence="7">
    <location>
        <begin position="177"/>
        <end position="399"/>
    </location>
</feature>
<dbReference type="Gene3D" id="1.10.287.130">
    <property type="match status" value="1"/>
</dbReference>
<protein>
    <recommendedName>
        <fullName evidence="2">histidine kinase</fullName>
        <ecNumber evidence="2">2.7.13.3</ecNumber>
    </recommendedName>
</protein>
<dbReference type="Gene3D" id="3.30.450.40">
    <property type="match status" value="1"/>
</dbReference>
<evidence type="ECO:0000256" key="5">
    <source>
        <dbReference type="ARBA" id="ARBA00022777"/>
    </source>
</evidence>
<evidence type="ECO:0000256" key="3">
    <source>
        <dbReference type="ARBA" id="ARBA00022553"/>
    </source>
</evidence>
<name>A0A9X3TZU8_9PROT</name>
<dbReference type="Pfam" id="PF00512">
    <property type="entry name" value="HisKA"/>
    <property type="match status" value="1"/>
</dbReference>
<reference evidence="8" key="2">
    <citation type="journal article" date="2023" name="Syst. Appl. Microbiol.">
        <title>Govania unica gen. nov., sp. nov., a rare biosphere bacterium that represents a novel family in the class Alphaproteobacteria.</title>
        <authorList>
            <person name="Vandamme P."/>
            <person name="Peeters C."/>
            <person name="Hettiarachchi A."/>
            <person name="Cnockaert M."/>
            <person name="Carlier A."/>
        </authorList>
    </citation>
    <scope>NUCLEOTIDE SEQUENCE</scope>
    <source>
        <strain evidence="8">LMG 31809</strain>
    </source>
</reference>
<sequence length="399" mass="43686">MLGGEDAGAEETFNCITGLAARLLGAPFALVSLMEESRNCLKSHHGFEANDIQGNWEFFSQTLLSEDILIVPNATADDRFRFNPLVIGEPHVRFYAGIPLRSRDGQTYGTLSVVDQVPRSGLSDMQRKILRELAGMVINGLGADQAVKQMRQGFDEQQDLLERSQNLCRAKSDFLAHLSHELRNPLNAVLGYTDLMLSAPHGPLGDTRYRDYMLAVQASGSHMLSLVTDILEFAKLESGGVKLTFEMFDLHELFHQTQQMLARSAEEKGVFLLFPEAPEGKPSAVIEADVVKVRQILINLVSNAIKFTPAGGLITLQLEQTGDKMVRFKVKDTGIGIAPENMERVMAPFGQVAGAASHEGFGLGLPITKGLIERHGGRLHISSTPGVGTEVEVQLPCRH</sequence>
<comment type="catalytic activity">
    <reaction evidence="1">
        <text>ATP + protein L-histidine = ADP + protein N-phospho-L-histidine.</text>
        <dbReference type="EC" id="2.7.13.3"/>
    </reaction>
</comment>
<comment type="caution">
    <text evidence="8">The sequence shown here is derived from an EMBL/GenBank/DDBJ whole genome shotgun (WGS) entry which is preliminary data.</text>
</comment>
<dbReference type="InterPro" id="IPR050736">
    <property type="entry name" value="Sensor_HK_Regulatory"/>
</dbReference>
<dbReference type="RefSeq" id="WP_274944696.1">
    <property type="nucleotide sequence ID" value="NZ_JANWOI010000004.1"/>
</dbReference>
<organism evidence="8 9">
    <name type="scientific">Govanella unica</name>
    <dbReference type="NCBI Taxonomy" id="2975056"/>
    <lineage>
        <taxon>Bacteria</taxon>
        <taxon>Pseudomonadati</taxon>
        <taxon>Pseudomonadota</taxon>
        <taxon>Alphaproteobacteria</taxon>
        <taxon>Emcibacterales</taxon>
        <taxon>Govanellaceae</taxon>
        <taxon>Govanella</taxon>
    </lineage>
</organism>
<evidence type="ECO:0000313" key="9">
    <source>
        <dbReference type="Proteomes" id="UP001141619"/>
    </source>
</evidence>
<dbReference type="SUPFAM" id="SSF47384">
    <property type="entry name" value="Homodimeric domain of signal transducing histidine kinase"/>
    <property type="match status" value="1"/>
</dbReference>
<dbReference type="Gene3D" id="3.30.565.10">
    <property type="entry name" value="Histidine kinase-like ATPase, C-terminal domain"/>
    <property type="match status" value="1"/>
</dbReference>
<dbReference type="GO" id="GO:0000155">
    <property type="term" value="F:phosphorelay sensor kinase activity"/>
    <property type="evidence" value="ECO:0007669"/>
    <property type="project" value="InterPro"/>
</dbReference>
<keyword evidence="3" id="KW-0597">Phosphoprotein</keyword>
<keyword evidence="4" id="KW-0808">Transferase</keyword>
<dbReference type="SUPFAM" id="SSF55781">
    <property type="entry name" value="GAF domain-like"/>
    <property type="match status" value="1"/>
</dbReference>
<dbReference type="CDD" id="cd00082">
    <property type="entry name" value="HisKA"/>
    <property type="match status" value="1"/>
</dbReference>
<dbReference type="SMART" id="SM00065">
    <property type="entry name" value="GAF"/>
    <property type="match status" value="1"/>
</dbReference>
<dbReference type="SMART" id="SM00388">
    <property type="entry name" value="HisKA"/>
    <property type="match status" value="1"/>
</dbReference>
<dbReference type="EMBL" id="JANWOI010000004">
    <property type="protein sequence ID" value="MDA5194819.1"/>
    <property type="molecule type" value="Genomic_DNA"/>
</dbReference>
<dbReference type="InterPro" id="IPR004358">
    <property type="entry name" value="Sig_transdc_His_kin-like_C"/>
</dbReference>
<dbReference type="AlphaFoldDB" id="A0A9X3TZU8"/>
<evidence type="ECO:0000256" key="1">
    <source>
        <dbReference type="ARBA" id="ARBA00000085"/>
    </source>
</evidence>
<dbReference type="SUPFAM" id="SSF55874">
    <property type="entry name" value="ATPase domain of HSP90 chaperone/DNA topoisomerase II/histidine kinase"/>
    <property type="match status" value="1"/>
</dbReference>